<name>A0A518CKU5_9PLAN</name>
<feature type="domain" description="Knr4/Smi1-like" evidence="1">
    <location>
        <begin position="12"/>
        <end position="158"/>
    </location>
</feature>
<gene>
    <name evidence="2" type="ORF">Pla110_15220</name>
</gene>
<sequence>MTILLDDDERPNITIPQITTCHDQLGCNLPKEYKEFLMNHNGAFPEPSSFRIKNDDLLHSIDIMLYLDSNLFEPRADAFYQTISFTLEKEKDYIPAGSFVIAIVDRDDLLLLFYEGKRKGEIWLKIETYESPMKGENGYKREQGLCKVASSFTGFIEKLIPNEEDLDDD</sequence>
<dbReference type="EMBL" id="CP036281">
    <property type="protein sequence ID" value="QDU79804.1"/>
    <property type="molecule type" value="Genomic_DNA"/>
</dbReference>
<dbReference type="SUPFAM" id="SSF160631">
    <property type="entry name" value="SMI1/KNR4-like"/>
    <property type="match status" value="1"/>
</dbReference>
<dbReference type="RefSeq" id="WP_144994697.1">
    <property type="nucleotide sequence ID" value="NZ_CP036281.1"/>
</dbReference>
<dbReference type="InterPro" id="IPR037883">
    <property type="entry name" value="Knr4/Smi1-like_sf"/>
</dbReference>
<protein>
    <submittedName>
        <fullName evidence="2">SMI1 / KNR4 family protein</fullName>
    </submittedName>
</protein>
<dbReference type="SMART" id="SM00860">
    <property type="entry name" value="SMI1_KNR4"/>
    <property type="match status" value="1"/>
</dbReference>
<dbReference type="Proteomes" id="UP000317178">
    <property type="component" value="Chromosome"/>
</dbReference>
<accession>A0A518CKU5</accession>
<dbReference type="AlphaFoldDB" id="A0A518CKU5"/>
<reference evidence="2 3" key="1">
    <citation type="submission" date="2019-02" db="EMBL/GenBank/DDBJ databases">
        <title>Deep-cultivation of Planctomycetes and their phenomic and genomic characterization uncovers novel biology.</title>
        <authorList>
            <person name="Wiegand S."/>
            <person name="Jogler M."/>
            <person name="Boedeker C."/>
            <person name="Pinto D."/>
            <person name="Vollmers J."/>
            <person name="Rivas-Marin E."/>
            <person name="Kohn T."/>
            <person name="Peeters S.H."/>
            <person name="Heuer A."/>
            <person name="Rast P."/>
            <person name="Oberbeckmann S."/>
            <person name="Bunk B."/>
            <person name="Jeske O."/>
            <person name="Meyerdierks A."/>
            <person name="Storesund J.E."/>
            <person name="Kallscheuer N."/>
            <person name="Luecker S."/>
            <person name="Lage O.M."/>
            <person name="Pohl T."/>
            <person name="Merkel B.J."/>
            <person name="Hornburger P."/>
            <person name="Mueller R.-W."/>
            <person name="Bruemmer F."/>
            <person name="Labrenz M."/>
            <person name="Spormann A.M."/>
            <person name="Op den Camp H."/>
            <person name="Overmann J."/>
            <person name="Amann R."/>
            <person name="Jetten M.S.M."/>
            <person name="Mascher T."/>
            <person name="Medema M.H."/>
            <person name="Devos D.P."/>
            <person name="Kaster A.-K."/>
            <person name="Ovreas L."/>
            <person name="Rohde M."/>
            <person name="Galperin M.Y."/>
            <person name="Jogler C."/>
        </authorList>
    </citation>
    <scope>NUCLEOTIDE SEQUENCE [LARGE SCALE GENOMIC DNA]</scope>
    <source>
        <strain evidence="2 3">Pla110</strain>
    </source>
</reference>
<keyword evidence="3" id="KW-1185">Reference proteome</keyword>
<evidence type="ECO:0000313" key="3">
    <source>
        <dbReference type="Proteomes" id="UP000317178"/>
    </source>
</evidence>
<evidence type="ECO:0000313" key="2">
    <source>
        <dbReference type="EMBL" id="QDU79804.1"/>
    </source>
</evidence>
<dbReference type="KEGG" id="plon:Pla110_15220"/>
<organism evidence="2 3">
    <name type="scientific">Polystyrenella longa</name>
    <dbReference type="NCBI Taxonomy" id="2528007"/>
    <lineage>
        <taxon>Bacteria</taxon>
        <taxon>Pseudomonadati</taxon>
        <taxon>Planctomycetota</taxon>
        <taxon>Planctomycetia</taxon>
        <taxon>Planctomycetales</taxon>
        <taxon>Planctomycetaceae</taxon>
        <taxon>Polystyrenella</taxon>
    </lineage>
</organism>
<dbReference type="Gene3D" id="3.40.1580.10">
    <property type="entry name" value="SMI1/KNR4-like"/>
    <property type="match status" value="1"/>
</dbReference>
<dbReference type="InterPro" id="IPR018958">
    <property type="entry name" value="Knr4/Smi1-like_dom"/>
</dbReference>
<dbReference type="OrthoDB" id="215335at2"/>
<proteinExistence type="predicted"/>
<dbReference type="Pfam" id="PF09346">
    <property type="entry name" value="SMI1_KNR4"/>
    <property type="match status" value="1"/>
</dbReference>
<evidence type="ECO:0000259" key="1">
    <source>
        <dbReference type="SMART" id="SM00860"/>
    </source>
</evidence>